<evidence type="ECO:0000313" key="1">
    <source>
        <dbReference type="EMBL" id="GAA1844013.1"/>
    </source>
</evidence>
<dbReference type="Proteomes" id="UP001500449">
    <property type="component" value="Unassembled WGS sequence"/>
</dbReference>
<name>A0ABN2MYN1_9PSEU</name>
<proteinExistence type="predicted"/>
<evidence type="ECO:0000313" key="2">
    <source>
        <dbReference type="Proteomes" id="UP001500449"/>
    </source>
</evidence>
<gene>
    <name evidence="1" type="ORF">GCM10009836_24240</name>
</gene>
<protein>
    <recommendedName>
        <fullName evidence="3">SnoaL-like domain-containing protein</fullName>
    </recommendedName>
</protein>
<comment type="caution">
    <text evidence="1">The sequence shown here is derived from an EMBL/GenBank/DDBJ whole genome shotgun (WGS) entry which is preliminary data.</text>
</comment>
<dbReference type="RefSeq" id="WP_344415593.1">
    <property type="nucleotide sequence ID" value="NZ_BAAAQK010000005.1"/>
</dbReference>
<reference evidence="1 2" key="1">
    <citation type="journal article" date="2019" name="Int. J. Syst. Evol. Microbiol.">
        <title>The Global Catalogue of Microorganisms (GCM) 10K type strain sequencing project: providing services to taxonomists for standard genome sequencing and annotation.</title>
        <authorList>
            <consortium name="The Broad Institute Genomics Platform"/>
            <consortium name="The Broad Institute Genome Sequencing Center for Infectious Disease"/>
            <person name="Wu L."/>
            <person name="Ma J."/>
        </authorList>
    </citation>
    <scope>NUCLEOTIDE SEQUENCE [LARGE SCALE GENOMIC DNA]</scope>
    <source>
        <strain evidence="1 2">JCM 16009</strain>
    </source>
</reference>
<accession>A0ABN2MYN1</accession>
<organism evidence="1 2">
    <name type="scientific">Pseudonocardia ailaonensis</name>
    <dbReference type="NCBI Taxonomy" id="367279"/>
    <lineage>
        <taxon>Bacteria</taxon>
        <taxon>Bacillati</taxon>
        <taxon>Actinomycetota</taxon>
        <taxon>Actinomycetes</taxon>
        <taxon>Pseudonocardiales</taxon>
        <taxon>Pseudonocardiaceae</taxon>
        <taxon>Pseudonocardia</taxon>
    </lineage>
</organism>
<dbReference type="Gene3D" id="3.10.450.50">
    <property type="match status" value="1"/>
</dbReference>
<evidence type="ECO:0008006" key="3">
    <source>
        <dbReference type="Google" id="ProtNLM"/>
    </source>
</evidence>
<dbReference type="EMBL" id="BAAAQK010000005">
    <property type="protein sequence ID" value="GAA1844013.1"/>
    <property type="molecule type" value="Genomic_DNA"/>
</dbReference>
<dbReference type="InterPro" id="IPR032710">
    <property type="entry name" value="NTF2-like_dom_sf"/>
</dbReference>
<sequence>MSSVWSAHNSGAVTIPRTVTAQGNRVVVEWLDTSDHKGKHHEHPCFGVLELDGEKIAAWRVYCSHSVQRDHAGLKPPTR</sequence>
<keyword evidence="2" id="KW-1185">Reference proteome</keyword>
<dbReference type="SUPFAM" id="SSF54427">
    <property type="entry name" value="NTF2-like"/>
    <property type="match status" value="1"/>
</dbReference>